<comment type="similarity">
    <text evidence="2">Belongs to the DivIVA family.</text>
</comment>
<evidence type="ECO:0000256" key="1">
    <source>
        <dbReference type="ARBA" id="ARBA00004496"/>
    </source>
</evidence>
<accession>A0ABM7KKF2</accession>
<feature type="region of interest" description="Disordered" evidence="10">
    <location>
        <begin position="1"/>
        <end position="44"/>
    </location>
</feature>
<keyword evidence="7" id="KW-0175">Coiled coil</keyword>
<proteinExistence type="inferred from homology"/>
<evidence type="ECO:0000256" key="9">
    <source>
        <dbReference type="ARBA" id="ARBA00031737"/>
    </source>
</evidence>
<protein>
    <recommendedName>
        <fullName evidence="3">Cell wall synthesis protein Wag31</fullName>
    </recommendedName>
    <alternativeName>
        <fullName evidence="9">Antigen 84</fullName>
    </alternativeName>
</protein>
<organism evidence="11 12">
    <name type="scientific">Mycobacterium branderi</name>
    <dbReference type="NCBI Taxonomy" id="43348"/>
    <lineage>
        <taxon>Bacteria</taxon>
        <taxon>Bacillati</taxon>
        <taxon>Actinomycetota</taxon>
        <taxon>Actinomycetes</taxon>
        <taxon>Mycobacteriales</taxon>
        <taxon>Mycobacteriaceae</taxon>
        <taxon>Mycobacterium</taxon>
    </lineage>
</organism>
<evidence type="ECO:0000313" key="11">
    <source>
        <dbReference type="EMBL" id="BBZ11541.1"/>
    </source>
</evidence>
<dbReference type="PANTHER" id="PTHR35794">
    <property type="entry name" value="CELL DIVISION PROTEIN DIVIVA"/>
    <property type="match status" value="1"/>
</dbReference>
<keyword evidence="8" id="KW-0131">Cell cycle</keyword>
<dbReference type="Proteomes" id="UP000467379">
    <property type="component" value="Chromosome"/>
</dbReference>
<dbReference type="Gene3D" id="6.10.250.660">
    <property type="match status" value="2"/>
</dbReference>
<evidence type="ECO:0000313" key="12">
    <source>
        <dbReference type="Proteomes" id="UP000467379"/>
    </source>
</evidence>
<evidence type="ECO:0000256" key="5">
    <source>
        <dbReference type="ARBA" id="ARBA00022618"/>
    </source>
</evidence>
<evidence type="ECO:0000256" key="10">
    <source>
        <dbReference type="SAM" id="MobiDB-lite"/>
    </source>
</evidence>
<dbReference type="InterPro" id="IPR007793">
    <property type="entry name" value="DivIVA_fam"/>
</dbReference>
<evidence type="ECO:0000256" key="7">
    <source>
        <dbReference type="ARBA" id="ARBA00023054"/>
    </source>
</evidence>
<evidence type="ECO:0000256" key="2">
    <source>
        <dbReference type="ARBA" id="ARBA00009008"/>
    </source>
</evidence>
<dbReference type="PANTHER" id="PTHR35794:SF2">
    <property type="entry name" value="CELL DIVISION PROTEIN DIVIVA"/>
    <property type="match status" value="1"/>
</dbReference>
<keyword evidence="5" id="KW-0132">Cell division</keyword>
<dbReference type="InterPro" id="IPR019933">
    <property type="entry name" value="DivIVA_domain"/>
</dbReference>
<sequence length="124" mass="13726">MPLFGKRRPAVTTSGSGYEAPPLEQMRDQPASGVMPHAGLTPDDVRSVAFSKPAIGKRGYNEDEVDAFLDRVEEALRNPRASTLTAADVRGVAFNKPPIGRRGYNEDEVDAFLDRVEKELQQRR</sequence>
<name>A0ABM7KKF2_9MYCO</name>
<dbReference type="NCBIfam" id="TIGR03544">
    <property type="entry name" value="DivI1A_domain"/>
    <property type="match status" value="2"/>
</dbReference>
<dbReference type="EMBL" id="AP022606">
    <property type="protein sequence ID" value="BBZ11541.1"/>
    <property type="molecule type" value="Genomic_DNA"/>
</dbReference>
<comment type="subcellular location">
    <subcellularLocation>
        <location evidence="1">Cytoplasm</location>
    </subcellularLocation>
</comment>
<evidence type="ECO:0000256" key="8">
    <source>
        <dbReference type="ARBA" id="ARBA00023306"/>
    </source>
</evidence>
<evidence type="ECO:0000256" key="3">
    <source>
        <dbReference type="ARBA" id="ARBA00018787"/>
    </source>
</evidence>
<gene>
    <name evidence="11" type="ORF">MBRA_17360</name>
</gene>
<keyword evidence="12" id="KW-1185">Reference proteome</keyword>
<evidence type="ECO:0000256" key="6">
    <source>
        <dbReference type="ARBA" id="ARBA00022960"/>
    </source>
</evidence>
<reference evidence="11 12" key="1">
    <citation type="journal article" date="2019" name="Emerg. Microbes Infect.">
        <title>Comprehensive subspecies identification of 175 nontuberculous mycobacteria species based on 7547 genomic profiles.</title>
        <authorList>
            <person name="Matsumoto Y."/>
            <person name="Kinjo T."/>
            <person name="Motooka D."/>
            <person name="Nabeya D."/>
            <person name="Jung N."/>
            <person name="Uechi K."/>
            <person name="Horii T."/>
            <person name="Iida T."/>
            <person name="Fujita J."/>
            <person name="Nakamura S."/>
        </authorList>
    </citation>
    <scope>NUCLEOTIDE SEQUENCE [LARGE SCALE GENOMIC DNA]</scope>
    <source>
        <strain evidence="11 12">JCM 12687</strain>
    </source>
</reference>
<keyword evidence="4" id="KW-0963">Cytoplasm</keyword>
<keyword evidence="6" id="KW-0133">Cell shape</keyword>
<evidence type="ECO:0000256" key="4">
    <source>
        <dbReference type="ARBA" id="ARBA00022490"/>
    </source>
</evidence>